<sequence>MSHKTHPKAFRIKGIDDWESKGFYGQRFPRLLEEDFFIRQFLTKKISEAGVDSVKIERFPGKINVLVKSARPGLIIGRGGSGAEELRKELKNKLAALRKRRGGGPAAEIRIEIQEVRNPWTSASLVGQAMAKQILRRIPFRRVLKQTLDNVMENKEIKGARIEMAGRLDGAEIARREWLKRGRLPRQTLRADIDYAGTPVFCTYGTIGIKVWLYKGDKFDND</sequence>
<keyword evidence="3 8" id="KW-0694">RNA-binding</keyword>
<evidence type="ECO:0000313" key="11">
    <source>
        <dbReference type="Proteomes" id="UP000179245"/>
    </source>
</evidence>
<evidence type="ECO:0000256" key="5">
    <source>
        <dbReference type="ARBA" id="ARBA00023274"/>
    </source>
</evidence>
<dbReference type="EMBL" id="MHTO01000017">
    <property type="protein sequence ID" value="OHA62316.1"/>
    <property type="molecule type" value="Genomic_DNA"/>
</dbReference>
<feature type="domain" description="KH type-2" evidence="9">
    <location>
        <begin position="38"/>
        <end position="117"/>
    </location>
</feature>
<evidence type="ECO:0000256" key="4">
    <source>
        <dbReference type="ARBA" id="ARBA00022980"/>
    </source>
</evidence>
<reference evidence="10 11" key="1">
    <citation type="journal article" date="2016" name="Nat. Commun.">
        <title>Thousands of microbial genomes shed light on interconnected biogeochemical processes in an aquifer system.</title>
        <authorList>
            <person name="Anantharaman K."/>
            <person name="Brown C.T."/>
            <person name="Hug L.A."/>
            <person name="Sharon I."/>
            <person name="Castelle C.J."/>
            <person name="Probst A.J."/>
            <person name="Thomas B.C."/>
            <person name="Singh A."/>
            <person name="Wilkins M.J."/>
            <person name="Karaoz U."/>
            <person name="Brodie E.L."/>
            <person name="Williams K.H."/>
            <person name="Hubbard S.S."/>
            <person name="Banfield J.F."/>
        </authorList>
    </citation>
    <scope>NUCLEOTIDE SEQUENCE [LARGE SCALE GENOMIC DNA]</scope>
</reference>
<evidence type="ECO:0000259" key="9">
    <source>
        <dbReference type="PROSITE" id="PS50823"/>
    </source>
</evidence>
<evidence type="ECO:0000256" key="8">
    <source>
        <dbReference type="HAMAP-Rule" id="MF_01309"/>
    </source>
</evidence>
<dbReference type="SUPFAM" id="SSF54821">
    <property type="entry name" value="Ribosomal protein S3 C-terminal domain"/>
    <property type="match status" value="1"/>
</dbReference>
<evidence type="ECO:0000313" key="10">
    <source>
        <dbReference type="EMBL" id="OHA62316.1"/>
    </source>
</evidence>
<evidence type="ECO:0000256" key="3">
    <source>
        <dbReference type="ARBA" id="ARBA00022884"/>
    </source>
</evidence>
<dbReference type="Gene3D" id="3.30.300.20">
    <property type="match status" value="1"/>
</dbReference>
<proteinExistence type="inferred from homology"/>
<dbReference type="GO" id="GO:0022627">
    <property type="term" value="C:cytosolic small ribosomal subunit"/>
    <property type="evidence" value="ECO:0007669"/>
    <property type="project" value="TreeGrafter"/>
</dbReference>
<dbReference type="InterPro" id="IPR036419">
    <property type="entry name" value="Ribosomal_S3_C_sf"/>
</dbReference>
<keyword evidence="5 8" id="KW-0687">Ribonucleoprotein</keyword>
<evidence type="ECO:0000256" key="2">
    <source>
        <dbReference type="ARBA" id="ARBA00022730"/>
    </source>
</evidence>
<protein>
    <recommendedName>
        <fullName evidence="7 8">Small ribosomal subunit protein uS3</fullName>
    </recommendedName>
</protein>
<dbReference type="InterPro" id="IPR004044">
    <property type="entry name" value="KH_dom_type_2"/>
</dbReference>
<dbReference type="InterPro" id="IPR005704">
    <property type="entry name" value="Ribosomal_uS3_bac-typ"/>
</dbReference>
<dbReference type="Pfam" id="PF07650">
    <property type="entry name" value="KH_2"/>
    <property type="match status" value="1"/>
</dbReference>
<comment type="similarity">
    <text evidence="1 8">Belongs to the universal ribosomal protein uS3 family.</text>
</comment>
<dbReference type="CDD" id="cd02412">
    <property type="entry name" value="KH-II_30S_S3"/>
    <property type="match status" value="1"/>
</dbReference>
<dbReference type="Gene3D" id="3.30.1140.32">
    <property type="entry name" value="Ribosomal protein S3, C-terminal domain"/>
    <property type="match status" value="1"/>
</dbReference>
<name>A0A1G2QP96_9BACT</name>
<dbReference type="FunFam" id="3.30.300.20:FF:000001">
    <property type="entry name" value="30S ribosomal protein S3"/>
    <property type="match status" value="1"/>
</dbReference>
<keyword evidence="2 8" id="KW-0699">rRNA-binding</keyword>
<gene>
    <name evidence="8" type="primary">rpsC</name>
    <name evidence="10" type="ORF">A2117_00455</name>
</gene>
<dbReference type="STRING" id="1802443.A2117_00455"/>
<dbReference type="InterPro" id="IPR009019">
    <property type="entry name" value="KH_sf_prok-type"/>
</dbReference>
<dbReference type="InterPro" id="IPR057258">
    <property type="entry name" value="Ribosomal_uS3"/>
</dbReference>
<accession>A0A1G2QP96</accession>
<comment type="function">
    <text evidence="6 8">Binds the lower part of the 30S subunit head. Binds mRNA in the 70S ribosome, positioning it for translation.</text>
</comment>
<dbReference type="GO" id="GO:0006412">
    <property type="term" value="P:translation"/>
    <property type="evidence" value="ECO:0007669"/>
    <property type="project" value="UniProtKB-UniRule"/>
</dbReference>
<dbReference type="PROSITE" id="PS50823">
    <property type="entry name" value="KH_TYPE_2"/>
    <property type="match status" value="1"/>
</dbReference>
<dbReference type="InterPro" id="IPR015946">
    <property type="entry name" value="KH_dom-like_a/b"/>
</dbReference>
<dbReference type="InterPro" id="IPR001351">
    <property type="entry name" value="Ribosomal_uS3_C"/>
</dbReference>
<organism evidence="10 11">
    <name type="scientific">Candidatus Wildermuthbacteria bacterium GWA2_46_15</name>
    <dbReference type="NCBI Taxonomy" id="1802443"/>
    <lineage>
        <taxon>Bacteria</taxon>
        <taxon>Candidatus Wildermuthiibacteriota</taxon>
    </lineage>
</organism>
<evidence type="ECO:0000256" key="7">
    <source>
        <dbReference type="ARBA" id="ARBA00035257"/>
    </source>
</evidence>
<dbReference type="AlphaFoldDB" id="A0A1G2QP96"/>
<evidence type="ECO:0000256" key="6">
    <source>
        <dbReference type="ARBA" id="ARBA00024998"/>
    </source>
</evidence>
<dbReference type="NCBIfam" id="TIGR01009">
    <property type="entry name" value="rpsC_bact"/>
    <property type="match status" value="1"/>
</dbReference>
<dbReference type="GO" id="GO:0019843">
    <property type="term" value="F:rRNA binding"/>
    <property type="evidence" value="ECO:0007669"/>
    <property type="project" value="UniProtKB-UniRule"/>
</dbReference>
<dbReference type="SUPFAM" id="SSF54814">
    <property type="entry name" value="Prokaryotic type KH domain (KH-domain type II)"/>
    <property type="match status" value="1"/>
</dbReference>
<keyword evidence="4 8" id="KW-0689">Ribosomal protein</keyword>
<dbReference type="Proteomes" id="UP000179245">
    <property type="component" value="Unassembled WGS sequence"/>
</dbReference>
<evidence type="ECO:0000256" key="1">
    <source>
        <dbReference type="ARBA" id="ARBA00010761"/>
    </source>
</evidence>
<comment type="subunit">
    <text evidence="8">Part of the 30S ribosomal subunit. Forms a tight complex with proteins S10 and S14.</text>
</comment>
<dbReference type="PANTHER" id="PTHR11760:SF19">
    <property type="entry name" value="SMALL RIBOSOMAL SUBUNIT PROTEIN US3C"/>
    <property type="match status" value="1"/>
</dbReference>
<dbReference type="GO" id="GO:0003735">
    <property type="term" value="F:structural constituent of ribosome"/>
    <property type="evidence" value="ECO:0007669"/>
    <property type="project" value="InterPro"/>
</dbReference>
<dbReference type="PANTHER" id="PTHR11760">
    <property type="entry name" value="30S/40S RIBOSOMAL PROTEIN S3"/>
    <property type="match status" value="1"/>
</dbReference>
<dbReference type="HAMAP" id="MF_01309_B">
    <property type="entry name" value="Ribosomal_uS3_B"/>
    <property type="match status" value="1"/>
</dbReference>
<comment type="caution">
    <text evidence="10">The sequence shown here is derived from an EMBL/GenBank/DDBJ whole genome shotgun (WGS) entry which is preliminary data.</text>
</comment>
<dbReference type="Pfam" id="PF00189">
    <property type="entry name" value="Ribosomal_S3_C"/>
    <property type="match status" value="1"/>
</dbReference>
<dbReference type="GO" id="GO:0003729">
    <property type="term" value="F:mRNA binding"/>
    <property type="evidence" value="ECO:0007669"/>
    <property type="project" value="UniProtKB-UniRule"/>
</dbReference>